<evidence type="ECO:0000313" key="3">
    <source>
        <dbReference type="Proteomes" id="UP001172673"/>
    </source>
</evidence>
<evidence type="ECO:0000256" key="1">
    <source>
        <dbReference type="SAM" id="MobiDB-lite"/>
    </source>
</evidence>
<sequence length="552" mass="61492">MSSMYSGDHGDGVSTRVMSTKSIGQAIQWTREWIANDIDRSSASSAGSSLSSRSSKHDDLDLDSLFKRLDKYTAEMQEVEQRLKRARSNSEKSDGINIKRFSFEDGGTQEEDKGSTPSRSPRSSSSASQQRRSLNGRADKGKRSVSTCLPKSANGSSRASSRHTSPGRSPPKEAPVVDDEASKDVLNVADKHSEPQEEPENPDNPPRRVFGDWGVWAEQKFQSSQSVQERSSSRYSERAESMRGTPSHNFLWKRMSPSPPLKDMRRTPTLRKARGSDPIAESSAQSAHDNHEDSEDDEPGPSVPASWVLPPRSSSKRTMSDEKLPPRISSRKVISDQLVQDQENIPPRPAPRRRMTTGEGRPSIRNGGFWSNQSAALFDDGDVPPVPALSASNSTLTMTPPLTPLTIGGPTEDQLRRELETFSIQDGAEALEHRYKKRRPPMLNLLDSDDDKDELTPSATPVEPDHSSVLSGDDDRSLRPRPRRRKSIFSIFQRKSPVEKLIDMYFDDEPEEKPISRRRSTWSRKGSPVQEKMPKSPAIPPQFQAHGKQTSV</sequence>
<accession>A0AA39CNV6</accession>
<feature type="compositionally biased region" description="Basic and acidic residues" evidence="1">
    <location>
        <begin position="77"/>
        <end position="94"/>
    </location>
</feature>
<feature type="compositionally biased region" description="Basic and acidic residues" evidence="1">
    <location>
        <begin position="231"/>
        <end position="241"/>
    </location>
</feature>
<comment type="caution">
    <text evidence="2">The sequence shown here is derived from an EMBL/GenBank/DDBJ whole genome shotgun (WGS) entry which is preliminary data.</text>
</comment>
<name>A0AA39CNV6_9EURO</name>
<protein>
    <submittedName>
        <fullName evidence="2">Uncharacterized protein</fullName>
    </submittedName>
</protein>
<feature type="region of interest" description="Disordered" evidence="1">
    <location>
        <begin position="432"/>
        <end position="489"/>
    </location>
</feature>
<feature type="region of interest" description="Disordered" evidence="1">
    <location>
        <begin position="77"/>
        <end position="414"/>
    </location>
</feature>
<keyword evidence="3" id="KW-1185">Reference proteome</keyword>
<proteinExistence type="predicted"/>
<dbReference type="Proteomes" id="UP001172673">
    <property type="component" value="Unassembled WGS sequence"/>
</dbReference>
<evidence type="ECO:0000313" key="2">
    <source>
        <dbReference type="EMBL" id="KAJ9615161.1"/>
    </source>
</evidence>
<gene>
    <name evidence="2" type="ORF">H2200_001235</name>
</gene>
<feature type="region of interest" description="Disordered" evidence="1">
    <location>
        <begin position="505"/>
        <end position="552"/>
    </location>
</feature>
<feature type="compositionally biased region" description="Low complexity" evidence="1">
    <location>
        <begin position="395"/>
        <end position="406"/>
    </location>
</feature>
<feature type="compositionally biased region" description="Polar residues" evidence="1">
    <location>
        <begin position="144"/>
        <end position="167"/>
    </location>
</feature>
<feature type="compositionally biased region" description="Low complexity" evidence="1">
    <location>
        <begin position="115"/>
        <end position="133"/>
    </location>
</feature>
<dbReference type="EMBL" id="JAPDRK010000002">
    <property type="protein sequence ID" value="KAJ9615161.1"/>
    <property type="molecule type" value="Genomic_DNA"/>
</dbReference>
<reference evidence="2" key="1">
    <citation type="submission" date="2022-10" db="EMBL/GenBank/DDBJ databases">
        <title>Culturing micro-colonial fungi from biological soil crusts in the Mojave desert and describing Neophaeococcomyces mojavensis, and introducing the new genera and species Taxawa tesnikishii.</title>
        <authorList>
            <person name="Kurbessoian T."/>
            <person name="Stajich J.E."/>
        </authorList>
    </citation>
    <scope>NUCLEOTIDE SEQUENCE</scope>
    <source>
        <strain evidence="2">TK_41</strain>
    </source>
</reference>
<organism evidence="2 3">
    <name type="scientific">Cladophialophora chaetospira</name>
    <dbReference type="NCBI Taxonomy" id="386627"/>
    <lineage>
        <taxon>Eukaryota</taxon>
        <taxon>Fungi</taxon>
        <taxon>Dikarya</taxon>
        <taxon>Ascomycota</taxon>
        <taxon>Pezizomycotina</taxon>
        <taxon>Eurotiomycetes</taxon>
        <taxon>Chaetothyriomycetidae</taxon>
        <taxon>Chaetothyriales</taxon>
        <taxon>Herpotrichiellaceae</taxon>
        <taxon>Cladophialophora</taxon>
    </lineage>
</organism>
<dbReference type="AlphaFoldDB" id="A0AA39CNV6"/>